<evidence type="ECO:0000256" key="1">
    <source>
        <dbReference type="SAM" id="Coils"/>
    </source>
</evidence>
<organism evidence="2 3">
    <name type="scientific">Eubacterium callanderi</name>
    <dbReference type="NCBI Taxonomy" id="53442"/>
    <lineage>
        <taxon>Bacteria</taxon>
        <taxon>Bacillati</taxon>
        <taxon>Bacillota</taxon>
        <taxon>Clostridia</taxon>
        <taxon>Eubacteriales</taxon>
        <taxon>Eubacteriaceae</taxon>
        <taxon>Eubacterium</taxon>
    </lineage>
</organism>
<dbReference type="Proteomes" id="UP000006873">
    <property type="component" value="Chromosome"/>
</dbReference>
<gene>
    <name evidence="2" type="ordered locus">ELI_3102</name>
</gene>
<protein>
    <submittedName>
        <fullName evidence="2">Uncharacterized protein</fullName>
    </submittedName>
</protein>
<keyword evidence="3" id="KW-1185">Reference proteome</keyword>
<dbReference type="RefSeq" id="WP_013381389.1">
    <property type="nucleotide sequence ID" value="NC_014624.2"/>
</dbReference>
<proteinExistence type="predicted"/>
<evidence type="ECO:0000313" key="3">
    <source>
        <dbReference type="Proteomes" id="UP000006873"/>
    </source>
</evidence>
<sequence length="130" mass="14830">MELTNRELIDITNALQAAAEKTYPVRVAFAIGKNLKALKAEYQDYAETKAELGKKYAKRDEKGQIIQDQQGNAAIQNGKMQEYLEELDQLLDEKVTVNFRMINFNDIKNREDLTGNDLYGLQVMLDGEPE</sequence>
<dbReference type="HOGENOM" id="CLU_160533_0_0_9"/>
<dbReference type="AlphaFoldDB" id="E3GPF0"/>
<reference evidence="2 3" key="2">
    <citation type="journal article" date="2011" name="J. Bacteriol.">
        <title>Complete genome sequence of a carbon monoxide-utilizing acetogen, Eubacterium limosum KIST612.</title>
        <authorList>
            <person name="Roh H."/>
            <person name="Ko H.J."/>
            <person name="Kim D."/>
            <person name="Choi D.G."/>
            <person name="Park S."/>
            <person name="Kim S."/>
            <person name="Chang I.S."/>
            <person name="Choi I.G."/>
        </authorList>
    </citation>
    <scope>NUCLEOTIDE SEQUENCE [LARGE SCALE GENOMIC DNA]</scope>
    <source>
        <strain evidence="2 3">KIST612</strain>
    </source>
</reference>
<evidence type="ECO:0000313" key="2">
    <source>
        <dbReference type="EMBL" id="ADO38071.1"/>
    </source>
</evidence>
<dbReference type="GeneID" id="68364075"/>
<feature type="coiled-coil region" evidence="1">
    <location>
        <begin position="35"/>
        <end position="93"/>
    </location>
</feature>
<keyword evidence="1" id="KW-0175">Coiled coil</keyword>
<reference key="1">
    <citation type="submission" date="2010-09" db="EMBL/GenBank/DDBJ databases">
        <authorList>
            <person name="Roh H."/>
            <person name="Ko H.-J."/>
            <person name="Kim D."/>
            <person name="Choi D.G."/>
            <person name="Park S."/>
            <person name="Kim S."/>
            <person name="Kim K.H."/>
            <person name="Chang I.S."/>
            <person name="Choi I.-G."/>
        </authorList>
    </citation>
    <scope>NUCLEOTIDE SEQUENCE</scope>
    <source>
        <strain>KIST612</strain>
    </source>
</reference>
<dbReference type="EMBL" id="CP002273">
    <property type="protein sequence ID" value="ADO38071.1"/>
    <property type="molecule type" value="Genomic_DNA"/>
</dbReference>
<name>E3GPF0_9FIRM</name>
<accession>E3GPF0</accession>
<dbReference type="KEGG" id="elm:ELI_3102"/>